<name>A0A6N2R423_9BACT</name>
<protein>
    <submittedName>
        <fullName evidence="1">Uncharacterized protein</fullName>
    </submittedName>
</protein>
<dbReference type="RefSeq" id="WP_102722657.1">
    <property type="nucleotide sequence ID" value="NZ_CACRSS010000001.1"/>
</dbReference>
<sequence length="68" mass="7769">MLKSARGMAPWSKHANKAHTDFLRIPGNRDTLHRLWKQYKNGAEEAGTAYRKGILLNPDPVPMELKLQ</sequence>
<organism evidence="1">
    <name type="scientific">Akkermansia muciniphila</name>
    <dbReference type="NCBI Taxonomy" id="239935"/>
    <lineage>
        <taxon>Bacteria</taxon>
        <taxon>Pseudomonadati</taxon>
        <taxon>Verrucomicrobiota</taxon>
        <taxon>Verrucomicrobiia</taxon>
        <taxon>Verrucomicrobiales</taxon>
        <taxon>Akkermansiaceae</taxon>
        <taxon>Akkermansia</taxon>
    </lineage>
</organism>
<evidence type="ECO:0000313" key="1">
    <source>
        <dbReference type="EMBL" id="VYS75632.1"/>
    </source>
</evidence>
<reference evidence="1" key="1">
    <citation type="submission" date="2019-11" db="EMBL/GenBank/DDBJ databases">
        <authorList>
            <person name="Feng L."/>
        </authorList>
    </citation>
    <scope>NUCLEOTIDE SEQUENCE</scope>
    <source>
        <strain evidence="1">AMuciniphilaLFYP55</strain>
    </source>
</reference>
<accession>A0A6N2R423</accession>
<dbReference type="GeneID" id="84024692"/>
<proteinExistence type="predicted"/>
<dbReference type="EMBL" id="CACRSS010000001">
    <property type="protein sequence ID" value="VYS75632.1"/>
    <property type="molecule type" value="Genomic_DNA"/>
</dbReference>
<gene>
    <name evidence="1" type="ORF">AMLFYP55_00209</name>
</gene>
<dbReference type="AlphaFoldDB" id="A0A6N2R423"/>